<protein>
    <recommendedName>
        <fullName evidence="10">DNA repair protein RAD51 homolog 3</fullName>
    </recommendedName>
</protein>
<keyword evidence="8" id="KW-0234">DNA repair</keyword>
<organism evidence="13">
    <name type="scientific">Prunus dulcis</name>
    <name type="common">Almond</name>
    <name type="synonym">Amygdalus dulcis</name>
    <dbReference type="NCBI Taxonomy" id="3755"/>
    <lineage>
        <taxon>Eukaryota</taxon>
        <taxon>Viridiplantae</taxon>
        <taxon>Streptophyta</taxon>
        <taxon>Embryophyta</taxon>
        <taxon>Tracheophyta</taxon>
        <taxon>Spermatophyta</taxon>
        <taxon>Magnoliopsida</taxon>
        <taxon>eudicotyledons</taxon>
        <taxon>Gunneridae</taxon>
        <taxon>Pentapetalae</taxon>
        <taxon>rosids</taxon>
        <taxon>fabids</taxon>
        <taxon>Rosales</taxon>
        <taxon>Rosaceae</taxon>
        <taxon>Amygdaloideae</taxon>
        <taxon>Amygdaleae</taxon>
        <taxon>Prunus</taxon>
    </lineage>
</organism>
<keyword evidence="3" id="KW-0547">Nucleotide-binding</keyword>
<dbReference type="InterPro" id="IPR020588">
    <property type="entry name" value="RecA_ATP-bd"/>
</dbReference>
<dbReference type="EMBL" id="AP019298">
    <property type="protein sequence ID" value="BBG97402.1"/>
    <property type="molecule type" value="Genomic_DNA"/>
</dbReference>
<evidence type="ECO:0000256" key="3">
    <source>
        <dbReference type="ARBA" id="ARBA00022741"/>
    </source>
</evidence>
<dbReference type="GO" id="GO:0005524">
    <property type="term" value="F:ATP binding"/>
    <property type="evidence" value="ECO:0007669"/>
    <property type="project" value="UniProtKB-KW"/>
</dbReference>
<name>A0A4Y1QZZ8_PRUDU</name>
<keyword evidence="4" id="KW-0227">DNA damage</keyword>
<evidence type="ECO:0000256" key="8">
    <source>
        <dbReference type="ARBA" id="ARBA00023204"/>
    </source>
</evidence>
<dbReference type="AlphaFoldDB" id="A0A4Y1QZZ8"/>
<evidence type="ECO:0000256" key="2">
    <source>
        <dbReference type="ARBA" id="ARBA00007095"/>
    </source>
</evidence>
<dbReference type="GO" id="GO:0008821">
    <property type="term" value="F:crossover junction DNA endonuclease activity"/>
    <property type="evidence" value="ECO:0007669"/>
    <property type="project" value="TreeGrafter"/>
</dbReference>
<gene>
    <name evidence="13" type="ORF">Prudu_006520</name>
</gene>
<dbReference type="PANTHER" id="PTHR46239">
    <property type="entry name" value="DNA REPAIR PROTEIN RAD51 HOMOLOG 3 RAD51C"/>
    <property type="match status" value="1"/>
</dbReference>
<evidence type="ECO:0000256" key="4">
    <source>
        <dbReference type="ARBA" id="ARBA00022763"/>
    </source>
</evidence>
<dbReference type="SUPFAM" id="SSF52540">
    <property type="entry name" value="P-loop containing nucleoside triphosphate hydrolases"/>
    <property type="match status" value="1"/>
</dbReference>
<dbReference type="InterPro" id="IPR027417">
    <property type="entry name" value="P-loop_NTPase"/>
</dbReference>
<evidence type="ECO:0000256" key="7">
    <source>
        <dbReference type="ARBA" id="ARBA00023172"/>
    </source>
</evidence>
<dbReference type="PANTHER" id="PTHR46239:SF1">
    <property type="entry name" value="DNA REPAIR PROTEIN RAD51 HOMOLOG 3"/>
    <property type="match status" value="1"/>
</dbReference>
<evidence type="ECO:0000256" key="6">
    <source>
        <dbReference type="ARBA" id="ARBA00023125"/>
    </source>
</evidence>
<dbReference type="GO" id="GO:0005657">
    <property type="term" value="C:replication fork"/>
    <property type="evidence" value="ECO:0007669"/>
    <property type="project" value="TreeGrafter"/>
</dbReference>
<evidence type="ECO:0000259" key="12">
    <source>
        <dbReference type="PROSITE" id="PS50162"/>
    </source>
</evidence>
<dbReference type="GO" id="GO:0007131">
    <property type="term" value="P:reciprocal meiotic recombination"/>
    <property type="evidence" value="ECO:0007669"/>
    <property type="project" value="TreeGrafter"/>
</dbReference>
<dbReference type="GO" id="GO:0000707">
    <property type="term" value="P:meiotic DNA recombinase assembly"/>
    <property type="evidence" value="ECO:0007669"/>
    <property type="project" value="TreeGrafter"/>
</dbReference>
<dbReference type="PROSITE" id="PS50162">
    <property type="entry name" value="RECA_2"/>
    <property type="match status" value="1"/>
</dbReference>
<keyword evidence="6" id="KW-0238">DNA-binding</keyword>
<dbReference type="InterPro" id="IPR013632">
    <property type="entry name" value="Rad51_C"/>
</dbReference>
<dbReference type="InterPro" id="IPR016467">
    <property type="entry name" value="DNA_recomb/repair_RecA-like"/>
</dbReference>
<comment type="function">
    <text evidence="11">Involved in the homologous recombination repair (HRR) pathway of double-stranded DNA breaks arising during DNA replication or induced by DNA-damaging agents.</text>
</comment>
<dbReference type="Gene3D" id="1.10.150.20">
    <property type="entry name" value="5' to 3' exonuclease, C-terminal subdomain"/>
    <property type="match status" value="1"/>
</dbReference>
<dbReference type="Pfam" id="PF08423">
    <property type="entry name" value="Rad51"/>
    <property type="match status" value="1"/>
</dbReference>
<dbReference type="PIRSF" id="PIRSF005856">
    <property type="entry name" value="Rad51"/>
    <property type="match status" value="1"/>
</dbReference>
<dbReference type="Gene3D" id="3.40.50.300">
    <property type="entry name" value="P-loop containing nucleotide triphosphate hydrolases"/>
    <property type="match status" value="1"/>
</dbReference>
<dbReference type="GO" id="GO:0033065">
    <property type="term" value="C:Rad51C-XRCC3 complex"/>
    <property type="evidence" value="ECO:0007669"/>
    <property type="project" value="TreeGrafter"/>
</dbReference>
<comment type="subcellular location">
    <subcellularLocation>
        <location evidence="1">Nucleus</location>
    </subcellularLocation>
</comment>
<sequence>MKVTLNTRATRAPKFPSTFPPRYTLKNLLLSFSRIYTMEVGRLPISASQRGKLISAGYTTLASLSSLSPSDLARDLKIPESEAFEILKVASHDCRCTNCLEMLHEEQSFPCITTSCADLDNILGGGINCKEVTEIGGVPGIGKTQLGIQLSVNVQIPVDFGGLGGKALYGGAGSTNCQASVVDMSHYNELLRKELRTCQVEIQPTDILKNIFYFRICSYTEQIALINHLDKFILEHKDVKIVIIDSVTFHFRQDFEDLALRTRLLGGMALKLMNLANKYNLAVVIFNQVTTKHKEGSFQLSLALGDSWSHCCTNRVILYWNGDERNAHIDKSPSLKSASAPFSVTRKGIRNSASNHKRIKLIMPIPSGI</sequence>
<accession>A0A4Y1QZZ8</accession>
<dbReference type="GO" id="GO:0033063">
    <property type="term" value="C:Rad51B-Rad51C-Rad51D-XRCC2 complex"/>
    <property type="evidence" value="ECO:0007669"/>
    <property type="project" value="TreeGrafter"/>
</dbReference>
<evidence type="ECO:0000256" key="5">
    <source>
        <dbReference type="ARBA" id="ARBA00022840"/>
    </source>
</evidence>
<dbReference type="GO" id="GO:0000400">
    <property type="term" value="F:four-way junction DNA binding"/>
    <property type="evidence" value="ECO:0007669"/>
    <property type="project" value="TreeGrafter"/>
</dbReference>
<feature type="domain" description="RecA family profile 1" evidence="12">
    <location>
        <begin position="108"/>
        <end position="289"/>
    </location>
</feature>
<evidence type="ECO:0000313" key="13">
    <source>
        <dbReference type="EMBL" id="BBG97402.1"/>
    </source>
</evidence>
<dbReference type="GO" id="GO:0140664">
    <property type="term" value="F:ATP-dependent DNA damage sensor activity"/>
    <property type="evidence" value="ECO:0007669"/>
    <property type="project" value="InterPro"/>
</dbReference>
<reference evidence="13" key="1">
    <citation type="journal article" date="2019" name="Science">
        <title>Mutation of a bHLH transcription factor allowed almond domestication.</title>
        <authorList>
            <person name="Sanchez-Perez R."/>
            <person name="Pavan S."/>
            <person name="Mazzeo R."/>
            <person name="Moldovan C."/>
            <person name="Aiese Cigliano R."/>
            <person name="Del Cueto J."/>
            <person name="Ricciardi F."/>
            <person name="Lotti C."/>
            <person name="Ricciardi L."/>
            <person name="Dicenta F."/>
            <person name="Lopez-Marques R.L."/>
            <person name="Lindberg Moller B."/>
        </authorList>
    </citation>
    <scope>NUCLEOTIDE SEQUENCE</scope>
</reference>
<keyword evidence="7" id="KW-0233">DNA recombination</keyword>
<evidence type="ECO:0000256" key="9">
    <source>
        <dbReference type="ARBA" id="ARBA00023242"/>
    </source>
</evidence>
<proteinExistence type="inferred from homology"/>
<evidence type="ECO:0000256" key="1">
    <source>
        <dbReference type="ARBA" id="ARBA00004123"/>
    </source>
</evidence>
<comment type="similarity">
    <text evidence="2">Belongs to the RecA family. RAD51 subfamily.</text>
</comment>
<evidence type="ECO:0000256" key="10">
    <source>
        <dbReference type="ARBA" id="ARBA00040674"/>
    </source>
</evidence>
<evidence type="ECO:0000256" key="11">
    <source>
        <dbReference type="ARBA" id="ARBA00056000"/>
    </source>
</evidence>
<dbReference type="FunFam" id="3.40.50.300:FF:001318">
    <property type="entry name" value="DNA repair protein RAD51"/>
    <property type="match status" value="1"/>
</dbReference>
<keyword evidence="9" id="KW-0539">Nucleus</keyword>
<dbReference type="InterPro" id="IPR052093">
    <property type="entry name" value="HR_Repair_Mediator"/>
</dbReference>
<dbReference type="CDD" id="cd19492">
    <property type="entry name" value="Rad51C"/>
    <property type="match status" value="1"/>
</dbReference>
<keyword evidence="5" id="KW-0067">ATP-binding</keyword>